<keyword evidence="3 6" id="KW-0812">Transmembrane</keyword>
<name>A0ABY8QS55_9MICO</name>
<keyword evidence="5 6" id="KW-0472">Membrane</keyword>
<keyword evidence="4 6" id="KW-1133">Transmembrane helix</keyword>
<reference evidence="7 8" key="1">
    <citation type="submission" date="2023-05" db="EMBL/GenBank/DDBJ databases">
        <title>Lithophilousrod everest ZFBP1038 complete genpme.</title>
        <authorList>
            <person name="Tian M."/>
        </authorList>
    </citation>
    <scope>NUCLEOTIDE SEQUENCE [LARGE SCALE GENOMIC DNA]</scope>
    <source>
        <strain evidence="7 8">ZFBP1038</strain>
    </source>
</reference>
<feature type="transmembrane region" description="Helical" evidence="6">
    <location>
        <begin position="35"/>
        <end position="58"/>
    </location>
</feature>
<evidence type="ECO:0000256" key="6">
    <source>
        <dbReference type="SAM" id="Phobius"/>
    </source>
</evidence>
<gene>
    <name evidence="7" type="ORF">LWF01_17280</name>
</gene>
<dbReference type="InterPro" id="IPR001851">
    <property type="entry name" value="ABC_transp_permease"/>
</dbReference>
<evidence type="ECO:0000256" key="2">
    <source>
        <dbReference type="ARBA" id="ARBA00022475"/>
    </source>
</evidence>
<dbReference type="CDD" id="cd06580">
    <property type="entry name" value="TM_PBP1_transp_TpRbsC_like"/>
    <property type="match status" value="1"/>
</dbReference>
<dbReference type="Proteomes" id="UP001209083">
    <property type="component" value="Chromosome"/>
</dbReference>
<feature type="transmembrane region" description="Helical" evidence="6">
    <location>
        <begin position="78"/>
        <end position="97"/>
    </location>
</feature>
<accession>A0ABY8QS55</accession>
<feature type="transmembrane region" description="Helical" evidence="6">
    <location>
        <begin position="130"/>
        <end position="150"/>
    </location>
</feature>
<dbReference type="PANTHER" id="PTHR47089:SF1">
    <property type="entry name" value="GUANOSINE ABC TRANSPORTER PERMEASE PROTEIN NUPP"/>
    <property type="match status" value="1"/>
</dbReference>
<proteinExistence type="predicted"/>
<dbReference type="Pfam" id="PF02653">
    <property type="entry name" value="BPD_transp_2"/>
    <property type="match status" value="1"/>
</dbReference>
<keyword evidence="2" id="KW-1003">Cell membrane</keyword>
<feature type="transmembrane region" description="Helical" evidence="6">
    <location>
        <begin position="104"/>
        <end position="124"/>
    </location>
</feature>
<keyword evidence="8" id="KW-1185">Reference proteome</keyword>
<protein>
    <submittedName>
        <fullName evidence="7">ABC transporter permease</fullName>
    </submittedName>
</protein>
<dbReference type="RefSeq" id="WP_349638611.1">
    <property type="nucleotide sequence ID" value="NZ_CP090958.1"/>
</dbReference>
<feature type="transmembrane region" description="Helical" evidence="6">
    <location>
        <begin position="209"/>
        <end position="229"/>
    </location>
</feature>
<organism evidence="7 8">
    <name type="scientific">Saxibacter everestensis</name>
    <dbReference type="NCBI Taxonomy" id="2909229"/>
    <lineage>
        <taxon>Bacteria</taxon>
        <taxon>Bacillati</taxon>
        <taxon>Actinomycetota</taxon>
        <taxon>Actinomycetes</taxon>
        <taxon>Micrococcales</taxon>
        <taxon>Brevibacteriaceae</taxon>
        <taxon>Saxibacter</taxon>
    </lineage>
</organism>
<dbReference type="PANTHER" id="PTHR47089">
    <property type="entry name" value="ABC TRANSPORTER, PERMEASE PROTEIN"/>
    <property type="match status" value="1"/>
</dbReference>
<feature type="transmembrane region" description="Helical" evidence="6">
    <location>
        <begin position="250"/>
        <end position="280"/>
    </location>
</feature>
<evidence type="ECO:0000256" key="3">
    <source>
        <dbReference type="ARBA" id="ARBA00022692"/>
    </source>
</evidence>
<evidence type="ECO:0000256" key="1">
    <source>
        <dbReference type="ARBA" id="ARBA00004651"/>
    </source>
</evidence>
<feature type="transmembrane region" description="Helical" evidence="6">
    <location>
        <begin position="157"/>
        <end position="180"/>
    </location>
</feature>
<evidence type="ECO:0000313" key="7">
    <source>
        <dbReference type="EMBL" id="WGW11818.1"/>
    </source>
</evidence>
<evidence type="ECO:0000256" key="5">
    <source>
        <dbReference type="ARBA" id="ARBA00023136"/>
    </source>
</evidence>
<evidence type="ECO:0000256" key="4">
    <source>
        <dbReference type="ARBA" id="ARBA00022989"/>
    </source>
</evidence>
<evidence type="ECO:0000313" key="8">
    <source>
        <dbReference type="Proteomes" id="UP001209083"/>
    </source>
</evidence>
<sequence>MPELKETDAIAEEALPSKSVLGRSVFRQLIRHPSLVPLGAVLLAVLIGSVIMLCAGISPFVAYPAMVRGALAVENLDYTISVFTLICGMALAFALPLRMGEYNLGGNGQLVFGGITAAAIGLYAPLPAWLVIPIALLAGAVAGGLLAAVAGPLSSKLGIPIIITTLLLSTPAVALTSYLVRFQIGEAGSGQAQTARLPEAARLPGIGDLGYTNIGLILIIVLLVAFWLFDSRSALGYELRVLGSNARFGAYGGIGVSRLATGSLAVAGAVAGLVGAMIVAAPPYRFIDGALISPGYTFAGVAAALLAAGRPALLPLTAAVFTILQVGGSGMEREADVPRQLSDVLQAVVVTVLALRTVVEARRARMRRDV</sequence>
<dbReference type="EMBL" id="CP090958">
    <property type="protein sequence ID" value="WGW11818.1"/>
    <property type="molecule type" value="Genomic_DNA"/>
</dbReference>
<comment type="subcellular location">
    <subcellularLocation>
        <location evidence="1">Cell membrane</location>
        <topology evidence="1">Multi-pass membrane protein</topology>
    </subcellularLocation>
</comment>